<comment type="caution">
    <text evidence="1">The sequence shown here is derived from an EMBL/GenBank/DDBJ whole genome shotgun (WGS) entry which is preliminary data.</text>
</comment>
<sequence length="100" mass="11468">MDTDEVLDWIRCTGFPSSERLGDVIGLENREYQFDSISKELQLSWERALLAATSYWDGSDSDGYKHRAFDIEIPKLDEDNDETLDLIWTAANGVPPENRL</sequence>
<accession>A0A2P8ET41</accession>
<reference evidence="1 2" key="1">
    <citation type="submission" date="2018-03" db="EMBL/GenBank/DDBJ databases">
        <title>Genomic Encyclopedia of Archaeal and Bacterial Type Strains, Phase II (KMG-II): from individual species to whole genera.</title>
        <authorList>
            <person name="Goeker M."/>
        </authorList>
    </citation>
    <scope>NUCLEOTIDE SEQUENCE [LARGE SCALE GENOMIC DNA]</scope>
    <source>
        <strain evidence="1 2">DSM 100673</strain>
    </source>
</reference>
<proteinExistence type="predicted"/>
<dbReference type="RefSeq" id="WP_106610694.1">
    <property type="nucleotide sequence ID" value="NZ_PYGJ01000038.1"/>
</dbReference>
<dbReference type="Proteomes" id="UP000240418">
    <property type="component" value="Unassembled WGS sequence"/>
</dbReference>
<dbReference type="EMBL" id="PYGJ01000038">
    <property type="protein sequence ID" value="PSL12641.1"/>
    <property type="molecule type" value="Genomic_DNA"/>
</dbReference>
<evidence type="ECO:0000313" key="2">
    <source>
        <dbReference type="Proteomes" id="UP000240418"/>
    </source>
</evidence>
<keyword evidence="2" id="KW-1185">Reference proteome</keyword>
<organism evidence="1 2">
    <name type="scientific">Shimia abyssi</name>
    <dbReference type="NCBI Taxonomy" id="1662395"/>
    <lineage>
        <taxon>Bacteria</taxon>
        <taxon>Pseudomonadati</taxon>
        <taxon>Pseudomonadota</taxon>
        <taxon>Alphaproteobacteria</taxon>
        <taxon>Rhodobacterales</taxon>
        <taxon>Roseobacteraceae</taxon>
    </lineage>
</organism>
<protein>
    <submittedName>
        <fullName evidence="1">Uncharacterized protein</fullName>
    </submittedName>
</protein>
<gene>
    <name evidence="1" type="ORF">CLV88_1385</name>
</gene>
<dbReference type="AlphaFoldDB" id="A0A2P8ET41"/>
<name>A0A2P8ET41_9RHOB</name>
<evidence type="ECO:0000313" key="1">
    <source>
        <dbReference type="EMBL" id="PSL12641.1"/>
    </source>
</evidence>